<dbReference type="Proteomes" id="UP000016922">
    <property type="component" value="Unassembled WGS sequence"/>
</dbReference>
<dbReference type="RefSeq" id="XP_008088132.1">
    <property type="nucleotide sequence ID" value="XM_008089941.1"/>
</dbReference>
<proteinExistence type="predicted"/>
<evidence type="ECO:0000313" key="2">
    <source>
        <dbReference type="Proteomes" id="UP000016922"/>
    </source>
</evidence>
<dbReference type="KEGG" id="glz:GLAREA_11798"/>
<accession>S3CFE8</accession>
<name>S3CFE8_GLAL2</name>
<evidence type="ECO:0000313" key="1">
    <source>
        <dbReference type="EMBL" id="EPE25217.1"/>
    </source>
</evidence>
<protein>
    <submittedName>
        <fullName evidence="1">Uncharacterized protein</fullName>
    </submittedName>
</protein>
<gene>
    <name evidence="1" type="ORF">GLAREA_11798</name>
</gene>
<organism evidence="1 2">
    <name type="scientific">Glarea lozoyensis (strain ATCC 20868 / MF5171)</name>
    <dbReference type="NCBI Taxonomy" id="1116229"/>
    <lineage>
        <taxon>Eukaryota</taxon>
        <taxon>Fungi</taxon>
        <taxon>Dikarya</taxon>
        <taxon>Ascomycota</taxon>
        <taxon>Pezizomycotina</taxon>
        <taxon>Leotiomycetes</taxon>
        <taxon>Helotiales</taxon>
        <taxon>Helotiaceae</taxon>
        <taxon>Glarea</taxon>
    </lineage>
</organism>
<dbReference type="EMBL" id="KE145372">
    <property type="protein sequence ID" value="EPE25217.1"/>
    <property type="molecule type" value="Genomic_DNA"/>
</dbReference>
<sequence length="126" mass="13765">MLLPIRSPSTMKCQVLGSTGGCLDKCFFDFSKQAECDSQGILAGDLRGDEAIRSTRLNWIMVLSPGQSYYVGGYAKTEIRTDRWGSSHTTSECFCFFPKPQVHSHAARVELSPSDAAPIGNNSLGR</sequence>
<reference evidence="1 2" key="1">
    <citation type="journal article" date="2013" name="BMC Genomics">
        <title>Genomics-driven discovery of the pneumocandin biosynthetic gene cluster in the fungus Glarea lozoyensis.</title>
        <authorList>
            <person name="Chen L."/>
            <person name="Yue Q."/>
            <person name="Zhang X."/>
            <person name="Xiang M."/>
            <person name="Wang C."/>
            <person name="Li S."/>
            <person name="Che Y."/>
            <person name="Ortiz-Lopez F.J."/>
            <person name="Bills G.F."/>
            <person name="Liu X."/>
            <person name="An Z."/>
        </authorList>
    </citation>
    <scope>NUCLEOTIDE SEQUENCE [LARGE SCALE GENOMIC DNA]</scope>
    <source>
        <strain evidence="2">ATCC 20868 / MF5171</strain>
    </source>
</reference>
<keyword evidence="2" id="KW-1185">Reference proteome</keyword>
<dbReference type="GeneID" id="19470839"/>
<dbReference type="HOGENOM" id="CLU_1981792_0_0_1"/>
<dbReference type="AlphaFoldDB" id="S3CFE8"/>